<dbReference type="AlphaFoldDB" id="A0A918SD60"/>
<reference evidence="1" key="1">
    <citation type="journal article" date="2014" name="Int. J. Syst. Evol. Microbiol.">
        <title>Complete genome sequence of Corynebacterium casei LMG S-19264T (=DSM 44701T), isolated from a smear-ripened cheese.</title>
        <authorList>
            <consortium name="US DOE Joint Genome Institute (JGI-PGF)"/>
            <person name="Walter F."/>
            <person name="Albersmeier A."/>
            <person name="Kalinowski J."/>
            <person name="Ruckert C."/>
        </authorList>
    </citation>
    <scope>NUCLEOTIDE SEQUENCE</scope>
    <source>
        <strain evidence="1">KCTC 12719</strain>
    </source>
</reference>
<accession>A0A918SD60</accession>
<reference evidence="1" key="2">
    <citation type="submission" date="2020-09" db="EMBL/GenBank/DDBJ databases">
        <authorList>
            <person name="Sun Q."/>
            <person name="Kim S."/>
        </authorList>
    </citation>
    <scope>NUCLEOTIDE SEQUENCE</scope>
    <source>
        <strain evidence="1">KCTC 12719</strain>
    </source>
</reference>
<keyword evidence="2" id="KW-1185">Reference proteome</keyword>
<evidence type="ECO:0000313" key="2">
    <source>
        <dbReference type="Proteomes" id="UP000610456"/>
    </source>
</evidence>
<name>A0A918SD60_9FLAO</name>
<dbReference type="EMBL" id="BMXB01000003">
    <property type="protein sequence ID" value="GHA32913.1"/>
    <property type="molecule type" value="Genomic_DNA"/>
</dbReference>
<protein>
    <submittedName>
        <fullName evidence="1">Uncharacterized protein</fullName>
    </submittedName>
</protein>
<proteinExistence type="predicted"/>
<sequence>MKTIGSSQEPKVIEELVNKGKEYIQNYQGRQVLNFSDTKSVFHAVFNAVSSHKEVGTERLLGAIFNDIGFNKIEDSLFKYLVFSRLIQPVSKLKTTEYLFLYKEIEISSQQIYRYLDRLHSRLQRRIEVHICISFVAYKIHRELDRQLKEKKAKISANKAIEIAKTIYSITAKLPDGTEIEHLLVTNPRQKQLMNIFPENFG</sequence>
<organism evidence="1 2">
    <name type="scientific">Salinimicrobium marinum</name>
    <dbReference type="NCBI Taxonomy" id="680283"/>
    <lineage>
        <taxon>Bacteria</taxon>
        <taxon>Pseudomonadati</taxon>
        <taxon>Bacteroidota</taxon>
        <taxon>Flavobacteriia</taxon>
        <taxon>Flavobacteriales</taxon>
        <taxon>Flavobacteriaceae</taxon>
        <taxon>Salinimicrobium</taxon>
    </lineage>
</organism>
<comment type="caution">
    <text evidence="1">The sequence shown here is derived from an EMBL/GenBank/DDBJ whole genome shotgun (WGS) entry which is preliminary data.</text>
</comment>
<dbReference type="RefSeq" id="WP_189603908.1">
    <property type="nucleotide sequence ID" value="NZ_BMXB01000003.1"/>
</dbReference>
<evidence type="ECO:0000313" key="1">
    <source>
        <dbReference type="EMBL" id="GHA32913.1"/>
    </source>
</evidence>
<gene>
    <name evidence="1" type="ORF">GCM10007103_12950</name>
</gene>
<dbReference type="Proteomes" id="UP000610456">
    <property type="component" value="Unassembled WGS sequence"/>
</dbReference>